<dbReference type="STRING" id="1202772.A0A1V9YQH1"/>
<accession>A0A1V9YQH1</accession>
<dbReference type="Proteomes" id="UP000243579">
    <property type="component" value="Unassembled WGS sequence"/>
</dbReference>
<sequence length="480" mass="54343">MNQDMKHVLWHNLGLSASSGESSDLFQWFKFWSSSSPSVPYIQPTELLQYSNMTLAQHWMGRTRSSIHPDYQAAYDMIALVPEILERSASLVAMTILDECLLTAPMTHNFQTILSTFVARYCLPQHIERSLSNLHTFSSRYGWSKYVAAALREVTTHYESNDHITAVMHEIHEFMKMCAMAKIEAFAKLLDLVAARDDCITDGTTATGPVEQVAAAAARLRAPMLRAMIARRDQTFDTVFIKPADLLLRSGRWCHAAQQRADDLRIHGSNMYRALLLSTLGINAWDTPNMHEHSHFAPDFLEYLRPDEAPLKDLWHPRTRSSSIQALHLQKQVNLERAFIVHDDRPNGDVANHLIGPYSSTKERTRVAQYLEAYAGYFTRQELDIILVNKLIGDPEGATSDDLKQRATDRKTVLKALQALGVAAPDEEDMICFLYNDEYAIRTDNVDALMQFLGIYKPTRQDSAPLQKVKLVSPYVKAAA</sequence>
<protein>
    <submittedName>
        <fullName evidence="1">Uncharacterized protein</fullName>
    </submittedName>
</protein>
<reference evidence="1 2" key="1">
    <citation type="journal article" date="2014" name="Genome Biol. Evol.">
        <title>The secreted proteins of Achlya hypogyna and Thraustotheca clavata identify the ancestral oomycete secretome and reveal gene acquisitions by horizontal gene transfer.</title>
        <authorList>
            <person name="Misner I."/>
            <person name="Blouin N."/>
            <person name="Leonard G."/>
            <person name="Richards T.A."/>
            <person name="Lane C.E."/>
        </authorList>
    </citation>
    <scope>NUCLEOTIDE SEQUENCE [LARGE SCALE GENOMIC DNA]</scope>
    <source>
        <strain evidence="1 2">ATCC 48635</strain>
    </source>
</reference>
<dbReference type="AlphaFoldDB" id="A0A1V9YQH1"/>
<comment type="caution">
    <text evidence="1">The sequence shown here is derived from an EMBL/GenBank/DDBJ whole genome shotgun (WGS) entry which is preliminary data.</text>
</comment>
<evidence type="ECO:0000313" key="1">
    <source>
        <dbReference type="EMBL" id="OQR88009.1"/>
    </source>
</evidence>
<evidence type="ECO:0000313" key="2">
    <source>
        <dbReference type="Proteomes" id="UP000243579"/>
    </source>
</evidence>
<name>A0A1V9YQH1_ACHHY</name>
<proteinExistence type="predicted"/>
<dbReference type="EMBL" id="JNBR01001415">
    <property type="protein sequence ID" value="OQR88009.1"/>
    <property type="molecule type" value="Genomic_DNA"/>
</dbReference>
<dbReference type="OrthoDB" id="78472at2759"/>
<keyword evidence="2" id="KW-1185">Reference proteome</keyword>
<gene>
    <name evidence="1" type="ORF">ACHHYP_07711</name>
</gene>
<organism evidence="1 2">
    <name type="scientific">Achlya hypogyna</name>
    <name type="common">Oomycete</name>
    <name type="synonym">Protoachlya hypogyna</name>
    <dbReference type="NCBI Taxonomy" id="1202772"/>
    <lineage>
        <taxon>Eukaryota</taxon>
        <taxon>Sar</taxon>
        <taxon>Stramenopiles</taxon>
        <taxon>Oomycota</taxon>
        <taxon>Saprolegniomycetes</taxon>
        <taxon>Saprolegniales</taxon>
        <taxon>Achlyaceae</taxon>
        <taxon>Achlya</taxon>
    </lineage>
</organism>